<dbReference type="FunFam" id="1.10.510.10:FF:000468">
    <property type="entry name" value="PTI1-like tyrosine-protein kinase 3"/>
    <property type="match status" value="1"/>
</dbReference>
<dbReference type="OrthoDB" id="1668230at2759"/>
<evidence type="ECO:0000256" key="4">
    <source>
        <dbReference type="ARBA" id="ARBA00022729"/>
    </source>
</evidence>
<dbReference type="SUPFAM" id="SSF56112">
    <property type="entry name" value="Protein kinase-like (PK-like)"/>
    <property type="match status" value="1"/>
</dbReference>
<reference evidence="14" key="1">
    <citation type="journal article" date="2013" name="Nat. Biotechnol.">
        <title>Draft genome sequence of chickpea (Cicer arietinum) provides a resource for trait improvement.</title>
        <authorList>
            <person name="Varshney R.K."/>
            <person name="Song C."/>
            <person name="Saxena R.K."/>
            <person name="Azam S."/>
            <person name="Yu S."/>
            <person name="Sharpe A.G."/>
            <person name="Cannon S."/>
            <person name="Baek J."/>
            <person name="Rosen B.D."/>
            <person name="Tar'an B."/>
            <person name="Millan T."/>
            <person name="Zhang X."/>
            <person name="Ramsay L.D."/>
            <person name="Iwata A."/>
            <person name="Wang Y."/>
            <person name="Nelson W."/>
            <person name="Farmer A.D."/>
            <person name="Gaur P.M."/>
            <person name="Soderlund C."/>
            <person name="Penmetsa R.V."/>
            <person name="Xu C."/>
            <person name="Bharti A.K."/>
            <person name="He W."/>
            <person name="Winter P."/>
            <person name="Zhao S."/>
            <person name="Hane J.K."/>
            <person name="Carrasquilla-Garcia N."/>
            <person name="Condie J.A."/>
            <person name="Upadhyaya H.D."/>
            <person name="Luo M.C."/>
            <person name="Thudi M."/>
            <person name="Gowda C.L."/>
            <person name="Singh N.P."/>
            <person name="Lichtenzveig J."/>
            <person name="Gali K.K."/>
            <person name="Rubio J."/>
            <person name="Nadarajan N."/>
            <person name="Dolezel J."/>
            <person name="Bansal K.C."/>
            <person name="Xu X."/>
            <person name="Edwards D."/>
            <person name="Zhang G."/>
            <person name="Kahl G."/>
            <person name="Gil J."/>
            <person name="Singh K.B."/>
            <person name="Datta S.K."/>
            <person name="Jackson S.A."/>
            <person name="Wang J."/>
            <person name="Cook D.R."/>
        </authorList>
    </citation>
    <scope>NUCLEOTIDE SEQUENCE [LARGE SCALE GENOMIC DNA]</scope>
    <source>
        <strain evidence="14">cv. CDC Frontier</strain>
    </source>
</reference>
<reference evidence="15" key="2">
    <citation type="submission" date="2025-08" db="UniProtKB">
        <authorList>
            <consortium name="RefSeq"/>
        </authorList>
    </citation>
    <scope>IDENTIFICATION</scope>
    <source>
        <tissue evidence="15">Etiolated seedlings</tissue>
    </source>
</reference>
<protein>
    <submittedName>
        <fullName evidence="15">LysM domain receptor-like kinase 3</fullName>
    </submittedName>
</protein>
<keyword evidence="14" id="KW-1185">Reference proteome</keyword>
<evidence type="ECO:0000259" key="13">
    <source>
        <dbReference type="PROSITE" id="PS51782"/>
    </source>
</evidence>
<feature type="domain" description="Protein kinase" evidence="12">
    <location>
        <begin position="345"/>
        <end position="628"/>
    </location>
</feature>
<dbReference type="GO" id="GO:0045087">
    <property type="term" value="P:innate immune response"/>
    <property type="evidence" value="ECO:0007669"/>
    <property type="project" value="InterPro"/>
</dbReference>
<evidence type="ECO:0000256" key="7">
    <source>
        <dbReference type="ARBA" id="ARBA00022989"/>
    </source>
</evidence>
<evidence type="ECO:0000313" key="15">
    <source>
        <dbReference type="RefSeq" id="XP_004486786.1"/>
    </source>
</evidence>
<evidence type="ECO:0000256" key="5">
    <source>
        <dbReference type="ARBA" id="ARBA00022741"/>
    </source>
</evidence>
<feature type="transmembrane region" description="Helical" evidence="10">
    <location>
        <begin position="238"/>
        <end position="259"/>
    </location>
</feature>
<dbReference type="InterPro" id="IPR036779">
    <property type="entry name" value="LysM_dom_sf"/>
</dbReference>
<evidence type="ECO:0000259" key="12">
    <source>
        <dbReference type="PROSITE" id="PS50011"/>
    </source>
</evidence>
<dbReference type="RefSeq" id="XP_004486786.1">
    <property type="nucleotide sequence ID" value="XM_004486729.3"/>
</dbReference>
<dbReference type="Gene3D" id="3.30.200.20">
    <property type="entry name" value="Phosphorylase Kinase, domain 1"/>
    <property type="match status" value="1"/>
</dbReference>
<dbReference type="PaxDb" id="3827-XP_004486786.1"/>
<dbReference type="InterPro" id="IPR044812">
    <property type="entry name" value="CERK1/LYK3-like"/>
</dbReference>
<feature type="domain" description="LysM" evidence="13">
    <location>
        <begin position="154"/>
        <end position="198"/>
    </location>
</feature>
<dbReference type="PANTHER" id="PTHR46204">
    <property type="entry name" value="CHITIN ELICITOR RECEPTOR KINASE 1-RELATED"/>
    <property type="match status" value="1"/>
</dbReference>
<keyword evidence="4 11" id="KW-0732">Signal</keyword>
<evidence type="ECO:0000256" key="8">
    <source>
        <dbReference type="ARBA" id="ARBA00023136"/>
    </source>
</evidence>
<dbReference type="SUPFAM" id="SSF54106">
    <property type="entry name" value="LysM domain"/>
    <property type="match status" value="1"/>
</dbReference>
<keyword evidence="5" id="KW-0547">Nucleotide-binding</keyword>
<evidence type="ECO:0000256" key="6">
    <source>
        <dbReference type="ARBA" id="ARBA00022840"/>
    </source>
</evidence>
<evidence type="ECO:0000256" key="10">
    <source>
        <dbReference type="SAM" id="Phobius"/>
    </source>
</evidence>
<dbReference type="GeneID" id="101496137"/>
<dbReference type="Gene3D" id="3.10.350.10">
    <property type="entry name" value="LysM domain"/>
    <property type="match status" value="1"/>
</dbReference>
<dbReference type="Pfam" id="PF07714">
    <property type="entry name" value="PK_Tyr_Ser-Thr"/>
    <property type="match status" value="1"/>
</dbReference>
<dbReference type="InterPro" id="IPR001245">
    <property type="entry name" value="Ser-Thr/Tyr_kinase_cat_dom"/>
</dbReference>
<dbReference type="PROSITE" id="PS51782">
    <property type="entry name" value="LYSM"/>
    <property type="match status" value="1"/>
</dbReference>
<dbReference type="InterPro" id="IPR000719">
    <property type="entry name" value="Prot_kinase_dom"/>
</dbReference>
<dbReference type="InterPro" id="IPR018392">
    <property type="entry name" value="LysM"/>
</dbReference>
<keyword evidence="3 10" id="KW-0812">Transmembrane</keyword>
<dbReference type="InterPro" id="IPR011009">
    <property type="entry name" value="Kinase-like_dom_sf"/>
</dbReference>
<keyword evidence="2" id="KW-1003">Cell membrane</keyword>
<feature type="signal peptide" evidence="11">
    <location>
        <begin position="1"/>
        <end position="32"/>
    </location>
</feature>
<evidence type="ECO:0000256" key="11">
    <source>
        <dbReference type="SAM" id="SignalP"/>
    </source>
</evidence>
<feature type="chain" id="PRO_5010171482" evidence="11">
    <location>
        <begin position="33"/>
        <end position="651"/>
    </location>
</feature>
<name>A0A1S2XEP0_CICAR</name>
<keyword evidence="9" id="KW-1015">Disulfide bond</keyword>
<dbReference type="eggNOG" id="ENOG502QR6F">
    <property type="taxonomic scope" value="Eukaryota"/>
</dbReference>
<proteinExistence type="predicted"/>
<dbReference type="PANTHER" id="PTHR46204:SF10">
    <property type="entry name" value="LYSM DOMAIN RECEPTOR-LIKE KINASE 3"/>
    <property type="match status" value="1"/>
</dbReference>
<dbReference type="Proteomes" id="UP000087171">
    <property type="component" value="Chromosome Ca1"/>
</dbReference>
<evidence type="ECO:0000256" key="3">
    <source>
        <dbReference type="ARBA" id="ARBA00022692"/>
    </source>
</evidence>
<gene>
    <name evidence="15" type="primary">LOC101496137</name>
</gene>
<comment type="subcellular location">
    <subcellularLocation>
        <location evidence="1">Cell membrane</location>
        <topology evidence="1">Single-pass membrane protein</topology>
    </subcellularLocation>
</comment>
<dbReference type="Pfam" id="PF01476">
    <property type="entry name" value="LysM"/>
    <property type="match status" value="1"/>
</dbReference>
<dbReference type="PROSITE" id="PS50011">
    <property type="entry name" value="PROTEIN_KINASE_DOM"/>
    <property type="match status" value="1"/>
</dbReference>
<dbReference type="GO" id="GO:0019199">
    <property type="term" value="F:transmembrane receptor protein kinase activity"/>
    <property type="evidence" value="ECO:0007669"/>
    <property type="project" value="InterPro"/>
</dbReference>
<accession>A0A1S2XEP0</accession>
<dbReference type="GO" id="GO:0005886">
    <property type="term" value="C:plasma membrane"/>
    <property type="evidence" value="ECO:0007669"/>
    <property type="project" value="UniProtKB-SubCell"/>
</dbReference>
<keyword evidence="6" id="KW-0067">ATP-binding</keyword>
<dbReference type="Gene3D" id="1.10.510.10">
    <property type="entry name" value="Transferase(Phosphotransferase) domain 1"/>
    <property type="match status" value="1"/>
</dbReference>
<dbReference type="SMART" id="SM00257">
    <property type="entry name" value="LysM"/>
    <property type="match status" value="1"/>
</dbReference>
<evidence type="ECO:0000256" key="2">
    <source>
        <dbReference type="ARBA" id="ARBA00022475"/>
    </source>
</evidence>
<evidence type="ECO:0000313" key="14">
    <source>
        <dbReference type="Proteomes" id="UP000087171"/>
    </source>
</evidence>
<evidence type="ECO:0000256" key="1">
    <source>
        <dbReference type="ARBA" id="ARBA00004162"/>
    </source>
</evidence>
<organism evidence="14 15">
    <name type="scientific">Cicer arietinum</name>
    <name type="common">Chickpea</name>
    <name type="synonym">Garbanzo</name>
    <dbReference type="NCBI Taxonomy" id="3827"/>
    <lineage>
        <taxon>Eukaryota</taxon>
        <taxon>Viridiplantae</taxon>
        <taxon>Streptophyta</taxon>
        <taxon>Embryophyta</taxon>
        <taxon>Tracheophyta</taxon>
        <taxon>Spermatophyta</taxon>
        <taxon>Magnoliopsida</taxon>
        <taxon>eudicotyledons</taxon>
        <taxon>Gunneridae</taxon>
        <taxon>Pentapetalae</taxon>
        <taxon>rosids</taxon>
        <taxon>fabids</taxon>
        <taxon>Fabales</taxon>
        <taxon>Fabaceae</taxon>
        <taxon>Papilionoideae</taxon>
        <taxon>50 kb inversion clade</taxon>
        <taxon>NPAAA clade</taxon>
        <taxon>Hologalegina</taxon>
        <taxon>IRL clade</taxon>
        <taxon>Cicereae</taxon>
        <taxon>Cicer</taxon>
    </lineage>
</organism>
<dbReference type="AlphaFoldDB" id="A0A1S2XEP0"/>
<dbReference type="GO" id="GO:0005524">
    <property type="term" value="F:ATP binding"/>
    <property type="evidence" value="ECO:0007669"/>
    <property type="project" value="UniProtKB-KW"/>
</dbReference>
<dbReference type="KEGG" id="cam:101496137"/>
<keyword evidence="7 10" id="KW-1133">Transmembrane helix</keyword>
<keyword evidence="8 10" id="KW-0472">Membrane</keyword>
<evidence type="ECO:0000256" key="9">
    <source>
        <dbReference type="ARBA" id="ARBA00023157"/>
    </source>
</evidence>
<sequence>MNILTQKPHLKLLLRFHLFLLQLYCFYSYSTPMNCTETTRVCTSFLAFKPQSNQTVELIQSMFDVLPTDITIEGNGWDYVFIRKNCSCAYGVNKYLSNTTFTLKSNEGFVFEIVMDAYDGLAFFPNTTRWARKDSVIPLNLFCSCSTGLWNYLVSYVMRDGDSIESLASRFGVSMDSIETVNGIDDPDSVNIGSLYYIPLDSVPGEPYQLKNNSTPIPVPSPSVYNLSATHVHAHVPYGWMIGGLGVGLALIILSMILCMSLRHNGKDVENNIYHKLCILRNPGLLCGSGRYICGKHAVKKQNDGESSNHQITVPAASTLGPDVFYMDKPMVFTYEEVLYSTDGFSDSNLLEHGTYGSIYYGLLREQEVAIKRMTATKTKEFVSEMKVLCKVHHTNLVELVGYAASHDELFLIYEYAQKGSLSSHLHDPQNKGNSSLTWITRVQIVLDAARGLEYIHEHTKSRYVHQAIKTSNILLDSSFRAKISAFGLAELVGNTNEEETRTTNVVSAYGYLAPEYLCNNGLATIKSDVYAFGVVLFEIISGKEAIVQVQCSERQSLASTMLGVLRNVPDSTSMSRMKDHVDPIMMDMYPRDCVFKMAMLAKQCVDEDPILRPDMKQVVISLSENLLSSVEWEATLAGKSQVFSGLIQGR</sequence>